<dbReference type="PROSITE" id="PS50977">
    <property type="entry name" value="HTH_TETR_2"/>
    <property type="match status" value="1"/>
</dbReference>
<dbReference type="InterPro" id="IPR050624">
    <property type="entry name" value="HTH-type_Tx_Regulator"/>
</dbReference>
<evidence type="ECO:0000313" key="5">
    <source>
        <dbReference type="Proteomes" id="UP001500618"/>
    </source>
</evidence>
<dbReference type="InterPro" id="IPR009057">
    <property type="entry name" value="Homeodomain-like_sf"/>
</dbReference>
<feature type="DNA-binding region" description="H-T-H motif" evidence="2">
    <location>
        <begin position="32"/>
        <end position="51"/>
    </location>
</feature>
<dbReference type="PRINTS" id="PR00455">
    <property type="entry name" value="HTHTETR"/>
</dbReference>
<dbReference type="SUPFAM" id="SSF48498">
    <property type="entry name" value="Tetracyclin repressor-like, C-terminal domain"/>
    <property type="match status" value="1"/>
</dbReference>
<comment type="caution">
    <text evidence="4">The sequence shown here is derived from an EMBL/GenBank/DDBJ whole genome shotgun (WGS) entry which is preliminary data.</text>
</comment>
<accession>A0ABP4RS57</accession>
<dbReference type="Proteomes" id="UP001500618">
    <property type="component" value="Unassembled WGS sequence"/>
</dbReference>
<evidence type="ECO:0000313" key="4">
    <source>
        <dbReference type="EMBL" id="GAA1659038.1"/>
    </source>
</evidence>
<proteinExistence type="predicted"/>
<evidence type="ECO:0000256" key="2">
    <source>
        <dbReference type="PROSITE-ProRule" id="PRU00335"/>
    </source>
</evidence>
<dbReference type="InterPro" id="IPR001647">
    <property type="entry name" value="HTH_TetR"/>
</dbReference>
<sequence>MGVRKAKAAETEAALKEAARRLFVERGYLKTKIADITSAAGRATGVFYDHFASKEALLQALLADMHEQASDELGSHEHPADHDLTDRAQLRAHLAVPWRLMRDNLPVIVALQESAMAAGSQSGQAWQRLSQDTAVLREHLDYLRERRHELPGDPALIAAAMGGMLATLAYALLPEGGPDYSDDEVVDTVTDLLLHGLKGALRHLE</sequence>
<evidence type="ECO:0000259" key="3">
    <source>
        <dbReference type="PROSITE" id="PS50977"/>
    </source>
</evidence>
<feature type="domain" description="HTH tetR-type" evidence="3">
    <location>
        <begin position="9"/>
        <end position="69"/>
    </location>
</feature>
<dbReference type="EMBL" id="BAAANY010000002">
    <property type="protein sequence ID" value="GAA1659038.1"/>
    <property type="molecule type" value="Genomic_DNA"/>
</dbReference>
<protein>
    <recommendedName>
        <fullName evidence="3">HTH tetR-type domain-containing protein</fullName>
    </recommendedName>
</protein>
<dbReference type="Gene3D" id="1.10.10.60">
    <property type="entry name" value="Homeodomain-like"/>
    <property type="match status" value="1"/>
</dbReference>
<evidence type="ECO:0000256" key="1">
    <source>
        <dbReference type="ARBA" id="ARBA00023125"/>
    </source>
</evidence>
<dbReference type="InterPro" id="IPR036271">
    <property type="entry name" value="Tet_transcr_reg_TetR-rel_C_sf"/>
</dbReference>
<gene>
    <name evidence="4" type="ORF">GCM10009765_05480</name>
</gene>
<dbReference type="RefSeq" id="WP_344306801.1">
    <property type="nucleotide sequence ID" value="NZ_BAAANY010000002.1"/>
</dbReference>
<reference evidence="5" key="1">
    <citation type="journal article" date="2019" name="Int. J. Syst. Evol. Microbiol.">
        <title>The Global Catalogue of Microorganisms (GCM) 10K type strain sequencing project: providing services to taxonomists for standard genome sequencing and annotation.</title>
        <authorList>
            <consortium name="The Broad Institute Genomics Platform"/>
            <consortium name="The Broad Institute Genome Sequencing Center for Infectious Disease"/>
            <person name="Wu L."/>
            <person name="Ma J."/>
        </authorList>
    </citation>
    <scope>NUCLEOTIDE SEQUENCE [LARGE SCALE GENOMIC DNA]</scope>
    <source>
        <strain evidence="5">JCM 14718</strain>
    </source>
</reference>
<dbReference type="SUPFAM" id="SSF46689">
    <property type="entry name" value="Homeodomain-like"/>
    <property type="match status" value="1"/>
</dbReference>
<dbReference type="PANTHER" id="PTHR43479">
    <property type="entry name" value="ACREF/ENVCD OPERON REPRESSOR-RELATED"/>
    <property type="match status" value="1"/>
</dbReference>
<keyword evidence="1 2" id="KW-0238">DNA-binding</keyword>
<keyword evidence="5" id="KW-1185">Reference proteome</keyword>
<organism evidence="4 5">
    <name type="scientific">Fodinicola feengrottensis</name>
    <dbReference type="NCBI Taxonomy" id="435914"/>
    <lineage>
        <taxon>Bacteria</taxon>
        <taxon>Bacillati</taxon>
        <taxon>Actinomycetota</taxon>
        <taxon>Actinomycetes</taxon>
        <taxon>Mycobacteriales</taxon>
        <taxon>Fodinicola</taxon>
    </lineage>
</organism>
<dbReference type="Gene3D" id="1.10.357.10">
    <property type="entry name" value="Tetracycline Repressor, domain 2"/>
    <property type="match status" value="1"/>
</dbReference>
<name>A0ABP4RS57_9ACTN</name>
<dbReference type="Pfam" id="PF00440">
    <property type="entry name" value="TetR_N"/>
    <property type="match status" value="1"/>
</dbReference>
<dbReference type="PANTHER" id="PTHR43479:SF11">
    <property type="entry name" value="ACREF_ENVCD OPERON REPRESSOR-RELATED"/>
    <property type="match status" value="1"/>
</dbReference>